<evidence type="ECO:0000313" key="1">
    <source>
        <dbReference type="EMBL" id="KAJ4745649.1"/>
    </source>
</evidence>
<dbReference type="AlphaFoldDB" id="A0AAV8BRD0"/>
<protein>
    <recommendedName>
        <fullName evidence="4">DUF4220 domain-containing protein</fullName>
    </recommendedName>
</protein>
<evidence type="ECO:0008006" key="4">
    <source>
        <dbReference type="Google" id="ProtNLM"/>
    </source>
</evidence>
<dbReference type="PANTHER" id="PTHR31325">
    <property type="entry name" value="OS01G0798800 PROTEIN-RELATED"/>
    <property type="match status" value="1"/>
</dbReference>
<dbReference type="InterPro" id="IPR007658">
    <property type="entry name" value="DUF594"/>
</dbReference>
<accession>A0AAV8BRD0</accession>
<evidence type="ECO:0000313" key="3">
    <source>
        <dbReference type="Proteomes" id="UP001140206"/>
    </source>
</evidence>
<comment type="caution">
    <text evidence="1">The sequence shown here is derived from an EMBL/GenBank/DDBJ whole genome shotgun (WGS) entry which is preliminary data.</text>
</comment>
<reference evidence="1" key="1">
    <citation type="submission" date="2022-08" db="EMBL/GenBank/DDBJ databases">
        <authorList>
            <person name="Marques A."/>
        </authorList>
    </citation>
    <scope>NUCLEOTIDE SEQUENCE</scope>
    <source>
        <strain evidence="1">RhyPub2mFocal</strain>
        <tissue evidence="1">Leaves</tissue>
    </source>
</reference>
<proteinExistence type="predicted"/>
<sequence>MARTYRGIKTLERHGKLKLLEWSMKKEFDECIILWHIAMDICYHKDPSNQSNQNESKRIVSWNVSNYMIYLLTQQPSMLQIGYGKTRFEATCTVAKKILKVKEKLEEKRARHLLEQKTEDSGGNSVEDDKETGVSVLFDGCKLARELQKLDERIKWPLMSETWMEMLGYAAIHCDSYQHARALSRGGELLTHLWLLMAQLGVVEEHKMQQFQSASV</sequence>
<dbReference type="EMBL" id="JAMFTS010000002">
    <property type="protein sequence ID" value="KAJ4801255.1"/>
    <property type="molecule type" value="Genomic_DNA"/>
</dbReference>
<keyword evidence="3" id="KW-1185">Reference proteome</keyword>
<dbReference type="Pfam" id="PF04578">
    <property type="entry name" value="DUF594"/>
    <property type="match status" value="1"/>
</dbReference>
<dbReference type="EMBL" id="JAMFTS010000005">
    <property type="protein sequence ID" value="KAJ4745649.1"/>
    <property type="molecule type" value="Genomic_DNA"/>
</dbReference>
<dbReference type="Proteomes" id="UP001140206">
    <property type="component" value="Chromosome 2"/>
</dbReference>
<gene>
    <name evidence="2" type="ORF">LUZ62_052501</name>
    <name evidence="1" type="ORF">LUZ62_080054</name>
</gene>
<organism evidence="1 3">
    <name type="scientific">Rhynchospora pubera</name>
    <dbReference type="NCBI Taxonomy" id="906938"/>
    <lineage>
        <taxon>Eukaryota</taxon>
        <taxon>Viridiplantae</taxon>
        <taxon>Streptophyta</taxon>
        <taxon>Embryophyta</taxon>
        <taxon>Tracheophyta</taxon>
        <taxon>Spermatophyta</taxon>
        <taxon>Magnoliopsida</taxon>
        <taxon>Liliopsida</taxon>
        <taxon>Poales</taxon>
        <taxon>Cyperaceae</taxon>
        <taxon>Cyperoideae</taxon>
        <taxon>Rhynchosporeae</taxon>
        <taxon>Rhynchospora</taxon>
    </lineage>
</organism>
<name>A0AAV8BRD0_9POAL</name>
<evidence type="ECO:0000313" key="2">
    <source>
        <dbReference type="EMBL" id="KAJ4801255.1"/>
    </source>
</evidence>
<dbReference type="Proteomes" id="UP001140206">
    <property type="component" value="Chromosome 5"/>
</dbReference>